<gene>
    <name evidence="3" type="ORF">U732_666</name>
</gene>
<keyword evidence="1" id="KW-0812">Transmembrane</keyword>
<dbReference type="OrthoDB" id="339559at2"/>
<protein>
    <submittedName>
        <fullName evidence="3">YcxB-like family protein</fullName>
    </submittedName>
</protein>
<dbReference type="EMBL" id="AYSO01000020">
    <property type="protein sequence ID" value="KIE44589.1"/>
    <property type="molecule type" value="Genomic_DNA"/>
</dbReference>
<feature type="transmembrane region" description="Helical" evidence="1">
    <location>
        <begin position="31"/>
        <end position="52"/>
    </location>
</feature>
<keyword evidence="4" id="KW-1185">Reference proteome</keyword>
<evidence type="ECO:0000259" key="2">
    <source>
        <dbReference type="Pfam" id="PF14317"/>
    </source>
</evidence>
<reference evidence="3 4" key="1">
    <citation type="journal article" date="2015" name="Infect. Genet. Evol.">
        <title>Genomic sequences of six botulinum neurotoxin-producing strains representing three clostridial species illustrate the mobility and diversity of botulinum neurotoxin genes.</title>
        <authorList>
            <person name="Smith T.J."/>
            <person name="Hill K.K."/>
            <person name="Xie G."/>
            <person name="Foley B.T."/>
            <person name="Williamson C.H."/>
            <person name="Foster J.T."/>
            <person name="Johnson S.L."/>
            <person name="Chertkov O."/>
            <person name="Teshima H."/>
            <person name="Gibbons H.S."/>
            <person name="Johnsky L.A."/>
            <person name="Karavis M.A."/>
            <person name="Smith L.A."/>
        </authorList>
    </citation>
    <scope>NUCLEOTIDE SEQUENCE [LARGE SCALE GENOMIC DNA]</scope>
    <source>
        <strain evidence="3 4">CDC 2741</strain>
    </source>
</reference>
<dbReference type="InterPro" id="IPR025588">
    <property type="entry name" value="YcxB-like_C"/>
</dbReference>
<organism evidence="3 4">
    <name type="scientific">Clostridium argentinense CDC 2741</name>
    <dbReference type="NCBI Taxonomy" id="1418104"/>
    <lineage>
        <taxon>Bacteria</taxon>
        <taxon>Bacillati</taxon>
        <taxon>Bacillota</taxon>
        <taxon>Clostridia</taxon>
        <taxon>Eubacteriales</taxon>
        <taxon>Clostridiaceae</taxon>
        <taxon>Clostridium</taxon>
    </lineage>
</organism>
<keyword evidence="1" id="KW-1133">Transmembrane helix</keyword>
<sequence length="182" mass="21184">MDNLKKKEVKANFKLEFKDYKDFNIHHSKKYFYGAAILYFVLFIATMLFKVFSNGIDAQLLKEILIVAIPTGILLVSLILLAFYFLIVFYSKKVFKSEMRLQEEQNYIINDDGILLISKSSNNNIGWKNIFKVMESKNSIFIYLGDIKSMIIPKRAFSSNDDIAILKDIMKRNLTAEKIKIK</sequence>
<feature type="transmembrane region" description="Helical" evidence="1">
    <location>
        <begin position="64"/>
        <end position="90"/>
    </location>
</feature>
<feature type="domain" description="YcxB-like C-terminal" evidence="2">
    <location>
        <begin position="109"/>
        <end position="169"/>
    </location>
</feature>
<evidence type="ECO:0000256" key="1">
    <source>
        <dbReference type="SAM" id="Phobius"/>
    </source>
</evidence>
<dbReference type="Pfam" id="PF14317">
    <property type="entry name" value="YcxB"/>
    <property type="match status" value="1"/>
</dbReference>
<evidence type="ECO:0000313" key="3">
    <source>
        <dbReference type="EMBL" id="KIE44589.1"/>
    </source>
</evidence>
<proteinExistence type="predicted"/>
<comment type="caution">
    <text evidence="3">The sequence shown here is derived from an EMBL/GenBank/DDBJ whole genome shotgun (WGS) entry which is preliminary data.</text>
</comment>
<accession>A0A0C1TV25</accession>
<evidence type="ECO:0000313" key="4">
    <source>
        <dbReference type="Proteomes" id="UP000031366"/>
    </source>
</evidence>
<dbReference type="AlphaFoldDB" id="A0A0C1TV25"/>
<name>A0A0C1TV25_9CLOT</name>
<dbReference type="Proteomes" id="UP000031366">
    <property type="component" value="Unassembled WGS sequence"/>
</dbReference>
<dbReference type="RefSeq" id="WP_039636668.1">
    <property type="nucleotide sequence ID" value="NZ_AYSO01000020.1"/>
</dbReference>
<keyword evidence="1" id="KW-0472">Membrane</keyword>